<feature type="transmembrane region" description="Helical" evidence="7">
    <location>
        <begin position="399"/>
        <end position="420"/>
    </location>
</feature>
<evidence type="ECO:0000256" key="3">
    <source>
        <dbReference type="ARBA" id="ARBA00022692"/>
    </source>
</evidence>
<dbReference type="InterPro" id="IPR020846">
    <property type="entry name" value="MFS_dom"/>
</dbReference>
<dbReference type="InterPro" id="IPR011701">
    <property type="entry name" value="MFS"/>
</dbReference>
<dbReference type="Proteomes" id="UP001500467">
    <property type="component" value="Unassembled WGS sequence"/>
</dbReference>
<dbReference type="CDD" id="cd17325">
    <property type="entry name" value="MFS_MdtG_SLC18_like"/>
    <property type="match status" value="1"/>
</dbReference>
<evidence type="ECO:0000256" key="1">
    <source>
        <dbReference type="ARBA" id="ARBA00004651"/>
    </source>
</evidence>
<feature type="compositionally biased region" description="Low complexity" evidence="6">
    <location>
        <begin position="443"/>
        <end position="463"/>
    </location>
</feature>
<dbReference type="InterPro" id="IPR001958">
    <property type="entry name" value="Tet-R_TetA/multi-R_MdtG-like"/>
</dbReference>
<feature type="transmembrane region" description="Helical" evidence="7">
    <location>
        <begin position="199"/>
        <end position="217"/>
    </location>
</feature>
<keyword evidence="10" id="KW-1185">Reference proteome</keyword>
<feature type="compositionally biased region" description="Low complexity" evidence="6">
    <location>
        <begin position="7"/>
        <end position="25"/>
    </location>
</feature>
<dbReference type="PRINTS" id="PR01035">
    <property type="entry name" value="TCRTETA"/>
</dbReference>
<name>A0ABP4G2T9_9PSEU</name>
<evidence type="ECO:0000313" key="9">
    <source>
        <dbReference type="EMBL" id="GAA1208032.1"/>
    </source>
</evidence>
<dbReference type="PROSITE" id="PS50850">
    <property type="entry name" value="MFS"/>
    <property type="match status" value="1"/>
</dbReference>
<comment type="subcellular location">
    <subcellularLocation>
        <location evidence="1">Cell membrane</location>
        <topology evidence="1">Multi-pass membrane protein</topology>
    </subcellularLocation>
</comment>
<feature type="transmembrane region" description="Helical" evidence="7">
    <location>
        <begin position="169"/>
        <end position="193"/>
    </location>
</feature>
<protein>
    <submittedName>
        <fullName evidence="9">MFS transporter</fullName>
    </submittedName>
</protein>
<feature type="transmembrane region" description="Helical" evidence="7">
    <location>
        <begin position="78"/>
        <end position="98"/>
    </location>
</feature>
<accession>A0ABP4G2T9</accession>
<dbReference type="Gene3D" id="1.20.1250.20">
    <property type="entry name" value="MFS general substrate transporter like domains"/>
    <property type="match status" value="1"/>
</dbReference>
<dbReference type="Pfam" id="PF07690">
    <property type="entry name" value="MFS_1"/>
    <property type="match status" value="1"/>
</dbReference>
<comment type="caution">
    <text evidence="9">The sequence shown here is derived from an EMBL/GenBank/DDBJ whole genome shotgun (WGS) entry which is preliminary data.</text>
</comment>
<feature type="transmembrane region" description="Helical" evidence="7">
    <location>
        <begin position="281"/>
        <end position="299"/>
    </location>
</feature>
<evidence type="ECO:0000256" key="5">
    <source>
        <dbReference type="ARBA" id="ARBA00023136"/>
    </source>
</evidence>
<dbReference type="Gene3D" id="1.20.1720.10">
    <property type="entry name" value="Multidrug resistance protein D"/>
    <property type="match status" value="1"/>
</dbReference>
<evidence type="ECO:0000256" key="6">
    <source>
        <dbReference type="SAM" id="MobiDB-lite"/>
    </source>
</evidence>
<feature type="transmembrane region" description="Helical" evidence="7">
    <location>
        <begin position="110"/>
        <end position="129"/>
    </location>
</feature>
<proteinExistence type="predicted"/>
<evidence type="ECO:0000259" key="8">
    <source>
        <dbReference type="PROSITE" id="PS50850"/>
    </source>
</evidence>
<feature type="transmembrane region" description="Helical" evidence="7">
    <location>
        <begin position="371"/>
        <end position="393"/>
    </location>
</feature>
<dbReference type="SUPFAM" id="SSF103473">
    <property type="entry name" value="MFS general substrate transporter"/>
    <property type="match status" value="1"/>
</dbReference>
<feature type="region of interest" description="Disordered" evidence="6">
    <location>
        <begin position="1"/>
        <end position="37"/>
    </location>
</feature>
<dbReference type="InterPro" id="IPR036259">
    <property type="entry name" value="MFS_trans_sf"/>
</dbReference>
<feature type="transmembrane region" description="Helical" evidence="7">
    <location>
        <begin position="256"/>
        <end position="275"/>
    </location>
</feature>
<feature type="region of interest" description="Disordered" evidence="6">
    <location>
        <begin position="427"/>
        <end position="472"/>
    </location>
</feature>
<sequence length="472" mass="47610">MTNRAPGTGSDDASGATSDDISDTAGEPGIAADDPSGPARLPREVYVLVGASFLIAIGYGIIGPALPNFAHSFDVGLTAASFVVSAFALVRLLFAPVSGRLVTRFGERPTYLWGVSIVAASTILCAFAAEYWQLLLFRAIGGVGSTMFTVSAIGLLIRISPPQLRGRASGLWGTSFLLGGVAGPVLGSGLVAVSLRAPFLVYGVALVAATVLVYWQLRRSDLASRADEDEAPTMTFREALRHPTYRAALTSNLTNGWVVLGVRMSLIPLFVEAVLDKDETFAGLALALFAGANALVLLGSGRFADTHGRKPPALAGLALLAVGAVSLGLTDNTWLFLAATVVTGIGSGCLNPSQNAALADVLGAKARGGSVLAGFQMAADVGAVVGPLAAGAIAEQWSFTAAFAVTGVIAAGGFVLWLLARETLPSKADPAGTGPAENAADEAGPAGSPATGTGSAGSPAAATRSADGTAGD</sequence>
<dbReference type="EMBL" id="BAAALM010000008">
    <property type="protein sequence ID" value="GAA1208032.1"/>
    <property type="molecule type" value="Genomic_DNA"/>
</dbReference>
<evidence type="ECO:0000313" key="10">
    <source>
        <dbReference type="Proteomes" id="UP001500467"/>
    </source>
</evidence>
<dbReference type="PANTHER" id="PTHR23506">
    <property type="entry name" value="GH10249P"/>
    <property type="match status" value="1"/>
</dbReference>
<evidence type="ECO:0000256" key="4">
    <source>
        <dbReference type="ARBA" id="ARBA00022989"/>
    </source>
</evidence>
<feature type="transmembrane region" description="Helical" evidence="7">
    <location>
        <begin position="45"/>
        <end position="66"/>
    </location>
</feature>
<dbReference type="PANTHER" id="PTHR23506:SF23">
    <property type="entry name" value="GH10249P"/>
    <property type="match status" value="1"/>
</dbReference>
<keyword evidence="5 7" id="KW-0472">Membrane</keyword>
<reference evidence="10" key="1">
    <citation type="journal article" date="2019" name="Int. J. Syst. Evol. Microbiol.">
        <title>The Global Catalogue of Microorganisms (GCM) 10K type strain sequencing project: providing services to taxonomists for standard genome sequencing and annotation.</title>
        <authorList>
            <consortium name="The Broad Institute Genomics Platform"/>
            <consortium name="The Broad Institute Genome Sequencing Center for Infectious Disease"/>
            <person name="Wu L."/>
            <person name="Ma J."/>
        </authorList>
    </citation>
    <scope>NUCLEOTIDE SEQUENCE [LARGE SCALE GENOMIC DNA]</scope>
    <source>
        <strain evidence="10">JCM 13022</strain>
    </source>
</reference>
<gene>
    <name evidence="9" type="ORF">GCM10009675_29660</name>
</gene>
<organism evidence="9 10">
    <name type="scientific">Prauserella alba</name>
    <dbReference type="NCBI Taxonomy" id="176898"/>
    <lineage>
        <taxon>Bacteria</taxon>
        <taxon>Bacillati</taxon>
        <taxon>Actinomycetota</taxon>
        <taxon>Actinomycetes</taxon>
        <taxon>Pseudonocardiales</taxon>
        <taxon>Pseudonocardiaceae</taxon>
        <taxon>Prauserella</taxon>
    </lineage>
</organism>
<feature type="transmembrane region" description="Helical" evidence="7">
    <location>
        <begin position="311"/>
        <end position="328"/>
    </location>
</feature>
<keyword evidence="2" id="KW-0813">Transport</keyword>
<feature type="transmembrane region" description="Helical" evidence="7">
    <location>
        <begin position="334"/>
        <end position="350"/>
    </location>
</feature>
<evidence type="ECO:0000256" key="7">
    <source>
        <dbReference type="SAM" id="Phobius"/>
    </source>
</evidence>
<evidence type="ECO:0000256" key="2">
    <source>
        <dbReference type="ARBA" id="ARBA00022448"/>
    </source>
</evidence>
<feature type="domain" description="Major facilitator superfamily (MFS) profile" evidence="8">
    <location>
        <begin position="44"/>
        <end position="425"/>
    </location>
</feature>
<keyword evidence="3 7" id="KW-0812">Transmembrane</keyword>
<dbReference type="InterPro" id="IPR050930">
    <property type="entry name" value="MFS_Vesicular_Transporter"/>
</dbReference>
<feature type="transmembrane region" description="Helical" evidence="7">
    <location>
        <begin position="135"/>
        <end position="157"/>
    </location>
</feature>
<keyword evidence="4 7" id="KW-1133">Transmembrane helix</keyword>